<accession>A0A2R6NFQ6</accession>
<proteinExistence type="predicted"/>
<sequence length="328" mass="37283">MAEPQSIKAKTAIRRSSSYFEDGDIVLSLEKGKTTQIFRVHRALLSHHSPVFRDMLSLGAQSNNAKYDGVPIVHIPDDDADDFAELVRVLYDPSALYLKLEKNNPDLSLLLTGLMSLAEKYLIETIRTTILTCVKSVWPTTLEEWDHIQASINLATKSGRPSERIFHEPLAAIGFANRFNVSEVLPAAFYLLSITNMEHGRDGRLSVTLSDTDPDTDTEEPMPMQKQPSARWSALDRQGLLQFMMGRDRLYNAAFELIYCGGFYQNHSKPAEEFLHIMAKSTKTERRMDPVAFLKTLAEKPNSELRSRFLRAREALWDKLPQFFDLSI</sequence>
<dbReference type="Pfam" id="PF00651">
    <property type="entry name" value="BTB"/>
    <property type="match status" value="1"/>
</dbReference>
<feature type="domain" description="BTB" evidence="2">
    <location>
        <begin position="23"/>
        <end position="92"/>
    </location>
</feature>
<organism evidence="3 4">
    <name type="scientific">Hermanssonia centrifuga</name>
    <dbReference type="NCBI Taxonomy" id="98765"/>
    <lineage>
        <taxon>Eukaryota</taxon>
        <taxon>Fungi</taxon>
        <taxon>Dikarya</taxon>
        <taxon>Basidiomycota</taxon>
        <taxon>Agaricomycotina</taxon>
        <taxon>Agaricomycetes</taxon>
        <taxon>Polyporales</taxon>
        <taxon>Meruliaceae</taxon>
        <taxon>Hermanssonia</taxon>
    </lineage>
</organism>
<evidence type="ECO:0000313" key="3">
    <source>
        <dbReference type="EMBL" id="PSR71210.1"/>
    </source>
</evidence>
<dbReference type="InterPro" id="IPR000210">
    <property type="entry name" value="BTB/POZ_dom"/>
</dbReference>
<dbReference type="STRING" id="98765.A0A2R6NFQ6"/>
<evidence type="ECO:0000313" key="4">
    <source>
        <dbReference type="Proteomes" id="UP000186601"/>
    </source>
</evidence>
<dbReference type="Gene3D" id="3.30.710.10">
    <property type="entry name" value="Potassium Channel Kv1.1, Chain A"/>
    <property type="match status" value="1"/>
</dbReference>
<comment type="caution">
    <text evidence="3">The sequence shown here is derived from an EMBL/GenBank/DDBJ whole genome shotgun (WGS) entry which is preliminary data.</text>
</comment>
<gene>
    <name evidence="3" type="ORF">PHLCEN_2v12864</name>
</gene>
<feature type="region of interest" description="Disordered" evidence="1">
    <location>
        <begin position="208"/>
        <end position="228"/>
    </location>
</feature>
<evidence type="ECO:0000256" key="1">
    <source>
        <dbReference type="SAM" id="MobiDB-lite"/>
    </source>
</evidence>
<keyword evidence="4" id="KW-1185">Reference proteome</keyword>
<reference evidence="3 4" key="1">
    <citation type="submission" date="2018-02" db="EMBL/GenBank/DDBJ databases">
        <title>Genome sequence of the basidiomycete white-rot fungus Phlebia centrifuga.</title>
        <authorList>
            <person name="Granchi Z."/>
            <person name="Peng M."/>
            <person name="de Vries R.P."/>
            <person name="Hilden K."/>
            <person name="Makela M.R."/>
            <person name="Grigoriev I."/>
            <person name="Riley R."/>
        </authorList>
    </citation>
    <scope>NUCLEOTIDE SEQUENCE [LARGE SCALE GENOMIC DNA]</scope>
    <source>
        <strain evidence="3 4">FBCC195</strain>
    </source>
</reference>
<name>A0A2R6NFQ6_9APHY</name>
<dbReference type="EMBL" id="MLYV02001290">
    <property type="protein sequence ID" value="PSR71210.1"/>
    <property type="molecule type" value="Genomic_DNA"/>
</dbReference>
<dbReference type="OrthoDB" id="3268787at2759"/>
<dbReference type="PROSITE" id="PS50097">
    <property type="entry name" value="BTB"/>
    <property type="match status" value="1"/>
</dbReference>
<dbReference type="CDD" id="cd18186">
    <property type="entry name" value="BTB_POZ_ZBTB_KLHL-like"/>
    <property type="match status" value="1"/>
</dbReference>
<dbReference type="InterPro" id="IPR011333">
    <property type="entry name" value="SKP1/BTB/POZ_sf"/>
</dbReference>
<dbReference type="AlphaFoldDB" id="A0A2R6NFQ6"/>
<dbReference type="Proteomes" id="UP000186601">
    <property type="component" value="Unassembled WGS sequence"/>
</dbReference>
<dbReference type="SUPFAM" id="SSF54695">
    <property type="entry name" value="POZ domain"/>
    <property type="match status" value="1"/>
</dbReference>
<protein>
    <recommendedName>
        <fullName evidence="2">BTB domain-containing protein</fullName>
    </recommendedName>
</protein>
<evidence type="ECO:0000259" key="2">
    <source>
        <dbReference type="PROSITE" id="PS50097"/>
    </source>
</evidence>
<dbReference type="SMART" id="SM00225">
    <property type="entry name" value="BTB"/>
    <property type="match status" value="1"/>
</dbReference>